<keyword evidence="5 7" id="KW-0472">Membrane</keyword>
<comment type="similarity">
    <text evidence="2">Belongs to the DsbD family.</text>
</comment>
<evidence type="ECO:0000256" key="1">
    <source>
        <dbReference type="ARBA" id="ARBA00004141"/>
    </source>
</evidence>
<dbReference type="RefSeq" id="WP_185991152.1">
    <property type="nucleotide sequence ID" value="NZ_JACCAE010000001.1"/>
</dbReference>
<dbReference type="PANTHER" id="PTHR31272">
    <property type="entry name" value="CYTOCHROME C-TYPE BIOGENESIS PROTEIN HI_1454-RELATED"/>
    <property type="match status" value="1"/>
</dbReference>
<accession>A0A852VXU0</accession>
<reference evidence="9 10" key="1">
    <citation type="submission" date="2020-07" db="EMBL/GenBank/DDBJ databases">
        <title>Sequencing the genomes of 1000 actinobacteria strains.</title>
        <authorList>
            <person name="Klenk H.-P."/>
        </authorList>
    </citation>
    <scope>NUCLEOTIDE SEQUENCE [LARGE SCALE GENOMIC DNA]</scope>
    <source>
        <strain evidence="9 10">DSM 26154</strain>
    </source>
</reference>
<feature type="domain" description="Cytochrome C biogenesis protein transmembrane" evidence="8">
    <location>
        <begin position="7"/>
        <end position="174"/>
    </location>
</feature>
<dbReference type="Pfam" id="PF02683">
    <property type="entry name" value="DsbD_TM"/>
    <property type="match status" value="1"/>
</dbReference>
<dbReference type="PANTHER" id="PTHR31272:SF4">
    <property type="entry name" value="CYTOCHROME C-TYPE BIOGENESIS PROTEIN HI_1454-RELATED"/>
    <property type="match status" value="1"/>
</dbReference>
<sequence>MDIGYTGAFLGGILTLLSPCSVMLLPAFFAYAFTSPSALIGRTAIFYAGLSVTLVPLGIFSGSLGSLLTTHRMTLVTVAATVVILLGLWQLSGLPVPGLSRSTDQQRDSTSIGSVFALGAVYAVAGVCAGPILGSVLMVAAVSGSPIYGGSVLALYALGMTVPLFVLAAVWKRLGTRGRAVIAPKEVSIGPWRNTWAMVISGVLSIAIGVLLILTEGTASLSGVFTVSTQRSAESTLSSWSSGVSDVWFIVAAVVVLGGVALWRQRNGRRDSPTDGPSDAEQHSAGPDLVSRKK</sequence>
<comment type="caution">
    <text evidence="9">The sequence shown here is derived from an EMBL/GenBank/DDBJ whole genome shotgun (WGS) entry which is preliminary data.</text>
</comment>
<evidence type="ECO:0000313" key="9">
    <source>
        <dbReference type="EMBL" id="NYF98331.1"/>
    </source>
</evidence>
<keyword evidence="3 7" id="KW-0812">Transmembrane</keyword>
<evidence type="ECO:0000256" key="5">
    <source>
        <dbReference type="ARBA" id="ARBA00023136"/>
    </source>
</evidence>
<dbReference type="GO" id="GO:0017004">
    <property type="term" value="P:cytochrome complex assembly"/>
    <property type="evidence" value="ECO:0007669"/>
    <property type="project" value="InterPro"/>
</dbReference>
<keyword evidence="10" id="KW-1185">Reference proteome</keyword>
<gene>
    <name evidence="9" type="ORF">BJY20_001723</name>
</gene>
<dbReference type="InterPro" id="IPR003834">
    <property type="entry name" value="Cyt_c_assmbl_TM_dom"/>
</dbReference>
<comment type="subcellular location">
    <subcellularLocation>
        <location evidence="1">Membrane</location>
        <topology evidence="1">Multi-pass membrane protein</topology>
    </subcellularLocation>
</comment>
<evidence type="ECO:0000256" key="3">
    <source>
        <dbReference type="ARBA" id="ARBA00022692"/>
    </source>
</evidence>
<feature type="transmembrane region" description="Helical" evidence="7">
    <location>
        <begin position="247"/>
        <end position="263"/>
    </location>
</feature>
<feature type="transmembrane region" description="Helical" evidence="7">
    <location>
        <begin position="147"/>
        <end position="171"/>
    </location>
</feature>
<keyword evidence="4 7" id="KW-1133">Transmembrane helix</keyword>
<dbReference type="GO" id="GO:0016020">
    <property type="term" value="C:membrane"/>
    <property type="evidence" value="ECO:0007669"/>
    <property type="project" value="UniProtKB-SubCell"/>
</dbReference>
<name>A0A852VXU0_9MICO</name>
<dbReference type="Proteomes" id="UP000554054">
    <property type="component" value="Unassembled WGS sequence"/>
</dbReference>
<proteinExistence type="inferred from homology"/>
<feature type="transmembrane region" description="Helical" evidence="7">
    <location>
        <begin position="192"/>
        <end position="214"/>
    </location>
</feature>
<feature type="transmembrane region" description="Helical" evidence="7">
    <location>
        <begin position="115"/>
        <end position="141"/>
    </location>
</feature>
<protein>
    <submittedName>
        <fullName evidence="9">Cytochrome c biogenesis protein CcdA</fullName>
    </submittedName>
</protein>
<evidence type="ECO:0000256" key="7">
    <source>
        <dbReference type="SAM" id="Phobius"/>
    </source>
</evidence>
<feature type="transmembrane region" description="Helical" evidence="7">
    <location>
        <begin position="74"/>
        <end position="94"/>
    </location>
</feature>
<organism evidence="9 10">
    <name type="scientific">Janibacter cremeus</name>
    <dbReference type="NCBI Taxonomy" id="1285192"/>
    <lineage>
        <taxon>Bacteria</taxon>
        <taxon>Bacillati</taxon>
        <taxon>Actinomycetota</taxon>
        <taxon>Actinomycetes</taxon>
        <taxon>Micrococcales</taxon>
        <taxon>Intrasporangiaceae</taxon>
        <taxon>Janibacter</taxon>
    </lineage>
</organism>
<dbReference type="EMBL" id="JACCAE010000001">
    <property type="protein sequence ID" value="NYF98331.1"/>
    <property type="molecule type" value="Genomic_DNA"/>
</dbReference>
<evidence type="ECO:0000256" key="4">
    <source>
        <dbReference type="ARBA" id="ARBA00022989"/>
    </source>
</evidence>
<feature type="transmembrane region" description="Helical" evidence="7">
    <location>
        <begin position="45"/>
        <end position="68"/>
    </location>
</feature>
<feature type="region of interest" description="Disordered" evidence="6">
    <location>
        <begin position="267"/>
        <end position="294"/>
    </location>
</feature>
<dbReference type="AlphaFoldDB" id="A0A852VXU0"/>
<dbReference type="InterPro" id="IPR051790">
    <property type="entry name" value="Cytochrome_c-biogenesis_DsbD"/>
</dbReference>
<feature type="transmembrane region" description="Helical" evidence="7">
    <location>
        <begin position="6"/>
        <end position="33"/>
    </location>
</feature>
<evidence type="ECO:0000313" key="10">
    <source>
        <dbReference type="Proteomes" id="UP000554054"/>
    </source>
</evidence>
<evidence type="ECO:0000256" key="6">
    <source>
        <dbReference type="SAM" id="MobiDB-lite"/>
    </source>
</evidence>
<evidence type="ECO:0000259" key="8">
    <source>
        <dbReference type="Pfam" id="PF02683"/>
    </source>
</evidence>
<evidence type="ECO:0000256" key="2">
    <source>
        <dbReference type="ARBA" id="ARBA00006143"/>
    </source>
</evidence>